<feature type="compositionally biased region" description="Polar residues" evidence="1">
    <location>
        <begin position="1181"/>
        <end position="1191"/>
    </location>
</feature>
<feature type="compositionally biased region" description="Low complexity" evidence="1">
    <location>
        <begin position="395"/>
        <end position="411"/>
    </location>
</feature>
<organism evidence="4 5">
    <name type="scientific">Rhinocladiella mackenziei CBS 650.93</name>
    <dbReference type="NCBI Taxonomy" id="1442369"/>
    <lineage>
        <taxon>Eukaryota</taxon>
        <taxon>Fungi</taxon>
        <taxon>Dikarya</taxon>
        <taxon>Ascomycota</taxon>
        <taxon>Pezizomycotina</taxon>
        <taxon>Eurotiomycetes</taxon>
        <taxon>Chaetothyriomycetidae</taxon>
        <taxon>Chaetothyriales</taxon>
        <taxon>Herpotrichiellaceae</taxon>
        <taxon>Rhinocladiella</taxon>
    </lineage>
</organism>
<name>A0A0D2I9A7_9EURO</name>
<feature type="region of interest" description="Disordered" evidence="1">
    <location>
        <begin position="1462"/>
        <end position="1501"/>
    </location>
</feature>
<dbReference type="OrthoDB" id="6375767at2759"/>
<dbReference type="EMBL" id="KN847484">
    <property type="protein sequence ID" value="KIW99845.1"/>
    <property type="molecule type" value="Genomic_DNA"/>
</dbReference>
<dbReference type="InterPro" id="IPR007122">
    <property type="entry name" value="Villin/Gelsolin"/>
</dbReference>
<proteinExistence type="predicted"/>
<feature type="region of interest" description="Disordered" evidence="1">
    <location>
        <begin position="25"/>
        <end position="187"/>
    </location>
</feature>
<dbReference type="Pfam" id="PF25480">
    <property type="entry name" value="DUF7904"/>
    <property type="match status" value="1"/>
</dbReference>
<gene>
    <name evidence="4" type="ORF">Z518_10773</name>
</gene>
<feature type="compositionally biased region" description="Polar residues" evidence="1">
    <location>
        <begin position="505"/>
        <end position="526"/>
    </location>
</feature>
<dbReference type="InterPro" id="IPR029006">
    <property type="entry name" value="ADF-H/Gelsolin-like_dom_sf"/>
</dbReference>
<feature type="compositionally biased region" description="Basic and acidic residues" evidence="1">
    <location>
        <begin position="816"/>
        <end position="827"/>
    </location>
</feature>
<feature type="region of interest" description="Disordered" evidence="1">
    <location>
        <begin position="744"/>
        <end position="899"/>
    </location>
</feature>
<feature type="compositionally biased region" description="Polar residues" evidence="1">
    <location>
        <begin position="168"/>
        <end position="185"/>
    </location>
</feature>
<feature type="compositionally biased region" description="Low complexity" evidence="1">
    <location>
        <begin position="154"/>
        <end position="164"/>
    </location>
</feature>
<feature type="compositionally biased region" description="Polar residues" evidence="1">
    <location>
        <begin position="585"/>
        <end position="595"/>
    </location>
</feature>
<dbReference type="Gene3D" id="3.40.20.10">
    <property type="entry name" value="Severin"/>
    <property type="match status" value="3"/>
</dbReference>
<dbReference type="GO" id="GO:0051015">
    <property type="term" value="F:actin filament binding"/>
    <property type="evidence" value="ECO:0007669"/>
    <property type="project" value="InterPro"/>
</dbReference>
<feature type="region of interest" description="Disordered" evidence="1">
    <location>
        <begin position="206"/>
        <end position="694"/>
    </location>
</feature>
<feature type="compositionally biased region" description="Basic residues" evidence="1">
    <location>
        <begin position="957"/>
        <end position="969"/>
    </location>
</feature>
<evidence type="ECO:0000256" key="1">
    <source>
        <dbReference type="SAM" id="MobiDB-lite"/>
    </source>
</evidence>
<dbReference type="STRING" id="1442369.A0A0D2I9A7"/>
<dbReference type="PANTHER" id="PTHR11977:SF133">
    <property type="entry name" value="DUF4045 DOMAIN-CONTAINING PROTEIN"/>
    <property type="match status" value="1"/>
</dbReference>
<feature type="compositionally biased region" description="Basic and acidic residues" evidence="1">
    <location>
        <begin position="632"/>
        <end position="654"/>
    </location>
</feature>
<dbReference type="PANTHER" id="PTHR11977">
    <property type="entry name" value="VILLIN"/>
    <property type="match status" value="1"/>
</dbReference>
<feature type="domain" description="DUF4045" evidence="2">
    <location>
        <begin position="8"/>
        <end position="750"/>
    </location>
</feature>
<feature type="compositionally biased region" description="Polar residues" evidence="1">
    <location>
        <begin position="1023"/>
        <end position="1038"/>
    </location>
</feature>
<feature type="domain" description="DUF7904" evidence="3">
    <location>
        <begin position="1284"/>
        <end position="1383"/>
    </location>
</feature>
<reference evidence="4 5" key="1">
    <citation type="submission" date="2015-01" db="EMBL/GenBank/DDBJ databases">
        <title>The Genome Sequence of Rhinocladiella mackenzie CBS 650.93.</title>
        <authorList>
            <consortium name="The Broad Institute Genomics Platform"/>
            <person name="Cuomo C."/>
            <person name="de Hoog S."/>
            <person name="Gorbushina A."/>
            <person name="Stielow B."/>
            <person name="Teixiera M."/>
            <person name="Abouelleil A."/>
            <person name="Chapman S.B."/>
            <person name="Priest M."/>
            <person name="Young S.K."/>
            <person name="Wortman J."/>
            <person name="Nusbaum C."/>
            <person name="Birren B."/>
        </authorList>
    </citation>
    <scope>NUCLEOTIDE SEQUENCE [LARGE SCALE GENOMIC DNA]</scope>
    <source>
        <strain evidence="4 5">CBS 650.93</strain>
    </source>
</reference>
<dbReference type="GO" id="GO:0008154">
    <property type="term" value="P:actin polymerization or depolymerization"/>
    <property type="evidence" value="ECO:0007669"/>
    <property type="project" value="TreeGrafter"/>
</dbReference>
<dbReference type="Pfam" id="PF13254">
    <property type="entry name" value="DUF4045"/>
    <property type="match status" value="1"/>
</dbReference>
<feature type="compositionally biased region" description="Polar residues" evidence="1">
    <location>
        <begin position="141"/>
        <end position="153"/>
    </location>
</feature>
<feature type="compositionally biased region" description="Polar residues" evidence="1">
    <location>
        <begin position="92"/>
        <end position="104"/>
    </location>
</feature>
<feature type="compositionally biased region" description="Basic and acidic residues" evidence="1">
    <location>
        <begin position="557"/>
        <end position="571"/>
    </location>
</feature>
<sequence>MDASNDGSESVDQFLARIASLNSKQGLEEVERSKKTEEEMIQARRERQARRAERARSLSPSKTGPVPSLRLVGESTPKPTQGIEPPVALTPPVQSQTFERSGSMSPRPDRAAVSGVDFSRPLPPPPASQKLSMPNPPLNATALSRSGTLSWQQRPSSRGPGSIRSRPKSVTSILDVNASAASTPIKNADDMSREDIAATLGAKDPSWFRQTSDRGVGSAAYRKTETDAEIPPSFAGGAMRLPGMSKDLDSSGAEHVAAEPDKPTPPLSPHKLANPMASASPSHSAVLDLPSFKPLDISTTTELDPTGLGRNPSVRSSAGHPPSPTKGLGGFVQSAMMKRSDSVSKRWSVQANAGLKRSDSIASSRPPPSSGASGFTPGQSRASSKDTRGFRDGNSSPLSSSRPVSSHGSDPVPVTKDRILPRAQDGSVDSPTVAPLSGPGDQIKPAETLNQEKTHPTTPPPSESFLSRSPSKTMDPRRWSPTKASWLESALNKPESPRLIPAKSETPTWKLNMQRSKLEQHNQPSETAAVVPANDTVAERPLSSPLKQTTTTTTEVRSYKASDKPTSEKTNLRNTAAEPFPAFDDSTSSVMTQAATEKEGKPAIPSRRNIASAPVGSALKDKSDSELVSSKELTEPKADGKSQVKDIPDSKPDSKPPALKPKPQTPPKTDFRANLKPRQAAPTESNDAEPEFRAVFGKLKRTQTQNYVAPDLFKENITKGKAALNVTGGPQKPKRVDEFKESILQKKDAMKAGGGSTNKRPESISSTDKGVDPVPEALARRMTLHKTGPSIENVDLKKTVEQPSKPTPSTPNVQGRPEKPAHLKRDLPSPPEQKSNTTQKSLPTGREVSETVTARVLPIKPVISAGKPGSHTKSEIEPAGTKSEPVPGADFKGKLPENSKLAARLNPALAGILSRSGSPRLPGESSTNSSAQMPVREVQQSSRDHMNGDPVELTHMTKGRTKGPKRRAPKSGSASKETPQKHVENAEMETDFSATQPKSPSKPASVIADTLPLRLSGPRSPPAKSSTIADDLEQNNNSKPHKWAGGSKVTPMKAQMDAEEQKPAGESHAGTSSAKLEPMREEPVAKPKPMMANKSGELRKVSNQGMTSKGTDNLTSGKPSTPKKFEVLTDRPAFVSSPPESDGERKISSLTPPFASDMPLNPSKSKLNAPKPPKPLPDNSAKPTSVATASKVSGLGLQLGSTSKRTAAVPELTPPPEPEVVAASVAVSPNKISSPTESFPAVKRQLESFFGVLPQARDRAEFDTHAFLSSQNSGAEKPKTLSKQIWEVTGDGKRTAMPPQQEHILFEDRMYLCVHSMESTSGSKSTEVYLWCGDEVSEAAIEDAQLFCRKVARDNGAKSEVVKQGKESSEFFQALGGIVITRKNKSSALYMLCGRRYLGHVAFDEVDLSASSLCSGLPFLISAKFGKLYLWKGAGCNQEDVGCARLIGMDLGLTGEIEEISEGEEPASFWESFPPRPARKESPPTQKNTDPRRGHSPRLYRVEHERPKSAGVFWGLRASSPLKQNHIASVEEISPFCQSDLDATHIHILDTYGELYVLIGASAKKPAEFVTAVNIAQEIAVLSPSVQDRPLLPACYVVLGDPPQNIKAVFRKWRPERVTSQGEQMCARVEEVMQELGMTL</sequence>
<keyword evidence="5" id="KW-1185">Reference proteome</keyword>
<feature type="region of interest" description="Disordered" evidence="1">
    <location>
        <begin position="913"/>
        <end position="1216"/>
    </location>
</feature>
<dbReference type="HOGENOM" id="CLU_001208_0_0_1"/>
<dbReference type="Proteomes" id="UP000053617">
    <property type="component" value="Unassembled WGS sequence"/>
</dbReference>
<evidence type="ECO:0000259" key="2">
    <source>
        <dbReference type="Pfam" id="PF13254"/>
    </source>
</evidence>
<dbReference type="GO" id="GO:0005737">
    <property type="term" value="C:cytoplasm"/>
    <property type="evidence" value="ECO:0007669"/>
    <property type="project" value="TreeGrafter"/>
</dbReference>
<evidence type="ECO:0000313" key="5">
    <source>
        <dbReference type="Proteomes" id="UP000053617"/>
    </source>
</evidence>
<evidence type="ECO:0000259" key="3">
    <source>
        <dbReference type="Pfam" id="PF25480"/>
    </source>
</evidence>
<accession>A0A0D2I9A7</accession>
<feature type="compositionally biased region" description="Low complexity" evidence="1">
    <location>
        <begin position="360"/>
        <end position="374"/>
    </location>
</feature>
<dbReference type="SUPFAM" id="SSF55753">
    <property type="entry name" value="Actin depolymerizing proteins"/>
    <property type="match status" value="3"/>
</dbReference>
<dbReference type="RefSeq" id="XP_013267058.1">
    <property type="nucleotide sequence ID" value="XM_013411604.1"/>
</dbReference>
<evidence type="ECO:0008006" key="6">
    <source>
        <dbReference type="Google" id="ProtNLM"/>
    </source>
</evidence>
<dbReference type="GO" id="GO:0051014">
    <property type="term" value="P:actin filament severing"/>
    <property type="evidence" value="ECO:0007669"/>
    <property type="project" value="TreeGrafter"/>
</dbReference>
<dbReference type="GO" id="GO:0051016">
    <property type="term" value="P:barbed-end actin filament capping"/>
    <property type="evidence" value="ECO:0007669"/>
    <property type="project" value="TreeGrafter"/>
</dbReference>
<feature type="compositionally biased region" description="Polar residues" evidence="1">
    <location>
        <begin position="832"/>
        <end position="842"/>
    </location>
</feature>
<feature type="compositionally biased region" description="Basic and acidic residues" evidence="1">
    <location>
        <begin position="26"/>
        <end position="56"/>
    </location>
</feature>
<feature type="compositionally biased region" description="Polar residues" evidence="1">
    <location>
        <begin position="1101"/>
        <end position="1119"/>
    </location>
</feature>
<dbReference type="InterPro" id="IPR057226">
    <property type="entry name" value="DUF7904"/>
</dbReference>
<dbReference type="VEuPathDB" id="FungiDB:Z518_10773"/>
<dbReference type="GeneID" id="25298844"/>
<protein>
    <recommendedName>
        <fullName evidence="6">DUF4045 domain-containing protein</fullName>
    </recommendedName>
</protein>
<dbReference type="GO" id="GO:0015629">
    <property type="term" value="C:actin cytoskeleton"/>
    <property type="evidence" value="ECO:0007669"/>
    <property type="project" value="TreeGrafter"/>
</dbReference>
<dbReference type="GO" id="GO:0005546">
    <property type="term" value="F:phosphatidylinositol-4,5-bisphosphate binding"/>
    <property type="evidence" value="ECO:0007669"/>
    <property type="project" value="TreeGrafter"/>
</dbReference>
<dbReference type="SMART" id="SM00262">
    <property type="entry name" value="GEL"/>
    <property type="match status" value="2"/>
</dbReference>
<dbReference type="InterPro" id="IPR025118">
    <property type="entry name" value="DUF4045"/>
</dbReference>
<evidence type="ECO:0000313" key="4">
    <source>
        <dbReference type="EMBL" id="KIW99845.1"/>
    </source>
</evidence>